<protein>
    <submittedName>
        <fullName evidence="8">2,3,4,5-tetrahydropyridine-2-carboxylate N-succinyltransferase</fullName>
        <ecNumber evidence="8">2.3.1.117</ecNumber>
    </submittedName>
</protein>
<dbReference type="EC" id="2.3.1.117" evidence="8"/>
<proteinExistence type="inferred from homology"/>
<keyword evidence="6" id="KW-0457">Lysine biosynthesis</keyword>
<gene>
    <name evidence="8" type="primary">dapD</name>
    <name evidence="8" type="ordered locus">midi_00297</name>
</gene>
<evidence type="ECO:0000313" key="9">
    <source>
        <dbReference type="Proteomes" id="UP000006639"/>
    </source>
</evidence>
<dbReference type="KEGG" id="mmn:midi_00297"/>
<dbReference type="InterPro" id="IPR011004">
    <property type="entry name" value="Trimer_LpxA-like_sf"/>
</dbReference>
<dbReference type="HOGENOM" id="CLU_050859_0_1_5"/>
<dbReference type="GO" id="GO:0019877">
    <property type="term" value="P:diaminopimelate biosynthetic process"/>
    <property type="evidence" value="ECO:0007669"/>
    <property type="project" value="UniProtKB-KW"/>
</dbReference>
<dbReference type="PROSITE" id="PS00101">
    <property type="entry name" value="HEXAPEP_TRANSFERASES"/>
    <property type="match status" value="1"/>
</dbReference>
<dbReference type="Pfam" id="PF14602">
    <property type="entry name" value="Hexapep_2"/>
    <property type="match status" value="1"/>
</dbReference>
<evidence type="ECO:0000256" key="3">
    <source>
        <dbReference type="ARBA" id="ARBA00022679"/>
    </source>
</evidence>
<keyword evidence="7 8" id="KW-0012">Acyltransferase</keyword>
<dbReference type="PANTHER" id="PTHR43300">
    <property type="entry name" value="ACETYLTRANSFERASE"/>
    <property type="match status" value="1"/>
</dbReference>
<accession>F7XVB0</accession>
<dbReference type="InterPro" id="IPR018357">
    <property type="entry name" value="Hexapep_transf_CS"/>
</dbReference>
<organism evidence="8 9">
    <name type="scientific">Midichloria mitochondrii (strain IricVA)</name>
    <dbReference type="NCBI Taxonomy" id="696127"/>
    <lineage>
        <taxon>Bacteria</taxon>
        <taxon>Pseudomonadati</taxon>
        <taxon>Pseudomonadota</taxon>
        <taxon>Alphaproteobacteria</taxon>
        <taxon>Rickettsiales</taxon>
        <taxon>Candidatus Midichloriaceae</taxon>
        <taxon>Candidatus Midichloria</taxon>
    </lineage>
</organism>
<dbReference type="Proteomes" id="UP000006639">
    <property type="component" value="Chromosome"/>
</dbReference>
<evidence type="ECO:0000256" key="4">
    <source>
        <dbReference type="ARBA" id="ARBA00022737"/>
    </source>
</evidence>
<dbReference type="InterPro" id="IPR001451">
    <property type="entry name" value="Hexapep"/>
</dbReference>
<dbReference type="InterPro" id="IPR037133">
    <property type="entry name" value="THP_succinylTrfase_N_sf"/>
</dbReference>
<dbReference type="PANTHER" id="PTHR43300:SF10">
    <property type="entry name" value="2,3,4,5-TETRAHYDROPYRIDINE-2,6-DICARBOXYLATE N-ACETYLTRANSFERASE"/>
    <property type="match status" value="1"/>
</dbReference>
<reference evidence="8 9" key="1">
    <citation type="journal article" date="2011" name="Mol. Biol. Evol.">
        <title>Phylogenomic evidence for the presence of a flagellum and cbb3 oxidase in the free-living mitochondrial ancestor.</title>
        <authorList>
            <person name="Sassera D."/>
            <person name="Lo N."/>
            <person name="Epis S."/>
            <person name="D'Auria G."/>
            <person name="Montagna M."/>
            <person name="Comandatore F."/>
            <person name="Horner D."/>
            <person name="Pereto J."/>
            <person name="Luciano A.M."/>
            <person name="Franciosi F."/>
            <person name="Ferri E."/>
            <person name="Crotti E."/>
            <person name="Bazzocchi C."/>
            <person name="Daffonchio D."/>
            <person name="Sacchi L."/>
            <person name="Moya A."/>
            <person name="Latorre A."/>
            <person name="Bandi C."/>
        </authorList>
    </citation>
    <scope>NUCLEOTIDE SEQUENCE [LARGE SCALE GENOMIC DNA]</scope>
    <source>
        <strain evidence="8 9">IricVA</strain>
    </source>
</reference>
<dbReference type="InterPro" id="IPR050179">
    <property type="entry name" value="Trans_hexapeptide_repeat"/>
</dbReference>
<dbReference type="SUPFAM" id="SSF51161">
    <property type="entry name" value="Trimeric LpxA-like enzymes"/>
    <property type="match status" value="1"/>
</dbReference>
<dbReference type="NCBIfam" id="NF008808">
    <property type="entry name" value="PRK11830.1"/>
    <property type="match status" value="1"/>
</dbReference>
<dbReference type="AlphaFoldDB" id="F7XVB0"/>
<evidence type="ECO:0000256" key="1">
    <source>
        <dbReference type="ARBA" id="ARBA00007274"/>
    </source>
</evidence>
<sequence length="243" mass="26166">MPYKDFLASLESGQTRVAQKIGTDWQVNIEVKQKILEVFKNTKIVAMNGFRDKEALTARTFTEEDNVRMVPGGTSVRAGAHIGKNVVIMPPSYVNIGAYVDEQSMVDSHVLVGSCAQIGKRVHLSTAVQIGGVLEPIGNRPVIVEDDCFVGAGVILTEGIIVREKAVLAPGVKLSASVPIYDIINQTIIKGEIPVGAVVVPGTRPILSNNWAKEQNLSIACAVIIKHKDEKTSSATALENILR</sequence>
<dbReference type="RefSeq" id="WP_013950825.1">
    <property type="nucleotide sequence ID" value="NC_015722.1"/>
</dbReference>
<keyword evidence="9" id="KW-1185">Reference proteome</keyword>
<comment type="similarity">
    <text evidence="1">Belongs to the transferase hexapeptide repeat family.</text>
</comment>
<keyword evidence="2" id="KW-0028">Amino-acid biosynthesis</keyword>
<evidence type="ECO:0000313" key="8">
    <source>
        <dbReference type="EMBL" id="AEI88609.1"/>
    </source>
</evidence>
<evidence type="ECO:0000256" key="6">
    <source>
        <dbReference type="ARBA" id="ARBA00023154"/>
    </source>
</evidence>
<keyword evidence="5" id="KW-0220">Diaminopimelate biosynthesis</keyword>
<evidence type="ECO:0000256" key="5">
    <source>
        <dbReference type="ARBA" id="ARBA00022915"/>
    </source>
</evidence>
<name>F7XVB0_MIDMI</name>
<dbReference type="EMBL" id="CP002130">
    <property type="protein sequence ID" value="AEI88609.1"/>
    <property type="molecule type" value="Genomic_DNA"/>
</dbReference>
<dbReference type="OrthoDB" id="9775362at2"/>
<evidence type="ECO:0000256" key="2">
    <source>
        <dbReference type="ARBA" id="ARBA00022605"/>
    </source>
</evidence>
<keyword evidence="3 8" id="KW-0808">Transferase</keyword>
<dbReference type="GO" id="GO:0008666">
    <property type="term" value="F:2,3,4,5-tetrahydropyridine-2,6-dicarboxylate N-succinyltransferase activity"/>
    <property type="evidence" value="ECO:0007669"/>
    <property type="project" value="UniProtKB-EC"/>
</dbReference>
<keyword evidence="4" id="KW-0677">Repeat</keyword>
<dbReference type="Gene3D" id="2.160.10.10">
    <property type="entry name" value="Hexapeptide repeat proteins"/>
    <property type="match status" value="1"/>
</dbReference>
<dbReference type="STRING" id="696127.midi_00297"/>
<dbReference type="Gene3D" id="1.10.166.10">
    <property type="entry name" value="Tetrahydrodipicolinate-N-succinyltransferase, N-terminal domain"/>
    <property type="match status" value="1"/>
</dbReference>
<dbReference type="CDD" id="cd03350">
    <property type="entry name" value="LbH_THP_succinylT"/>
    <property type="match status" value="1"/>
</dbReference>
<evidence type="ECO:0000256" key="7">
    <source>
        <dbReference type="ARBA" id="ARBA00023315"/>
    </source>
</evidence>
<dbReference type="GO" id="GO:0009085">
    <property type="term" value="P:lysine biosynthetic process"/>
    <property type="evidence" value="ECO:0007669"/>
    <property type="project" value="UniProtKB-KW"/>
</dbReference>